<dbReference type="Gramene" id="Os03t0237267-00">
    <property type="protein sequence ID" value="Os03t0237267-00"/>
    <property type="gene ID" value="Os03g0237267"/>
</dbReference>
<dbReference type="PaxDb" id="39947-A0A0P0VV67"/>
<reference evidence="2 3" key="3">
    <citation type="journal article" date="2013" name="Rice">
        <title>Improvement of the Oryza sativa Nipponbare reference genome using next generation sequence and optical map data.</title>
        <authorList>
            <person name="Kawahara Y."/>
            <person name="de la Bastide M."/>
            <person name="Hamilton J.P."/>
            <person name="Kanamori H."/>
            <person name="McCombie W.R."/>
            <person name="Ouyang S."/>
            <person name="Schwartz D.C."/>
            <person name="Tanaka T."/>
            <person name="Wu J."/>
            <person name="Zhou S."/>
            <person name="Childs K.L."/>
            <person name="Davidson R.M."/>
            <person name="Lin H."/>
            <person name="Quesada-Ocampo L."/>
            <person name="Vaillancourt B."/>
            <person name="Sakai H."/>
            <person name="Lee S.S."/>
            <person name="Kim J."/>
            <person name="Numa H."/>
            <person name="Itoh T."/>
            <person name="Buell C.R."/>
            <person name="Matsumoto T."/>
        </authorList>
    </citation>
    <scope>NUCLEOTIDE SEQUENCE [LARGE SCALE GENOMIC DNA]</scope>
    <source>
        <strain evidence="3">cv. Nipponbare</strain>
    </source>
</reference>
<feature type="non-terminal residue" evidence="2">
    <location>
        <position position="83"/>
    </location>
</feature>
<evidence type="ECO:0000256" key="1">
    <source>
        <dbReference type="SAM" id="MobiDB-lite"/>
    </source>
</evidence>
<name>A0A0P0VV67_ORYSJ</name>
<dbReference type="InParanoid" id="A0A0P0VV67"/>
<dbReference type="Proteomes" id="UP000059680">
    <property type="component" value="Chromosome 3"/>
</dbReference>
<sequence>MPTRSPSACAGSWWRQLGSGHTNTRRRRRRRGALDQPPRHLVPAPVHLQVLLPLEPLPADLAHVPVRLQQRPRRQRHHLRIWV</sequence>
<organism evidence="2 3">
    <name type="scientific">Oryza sativa subsp. japonica</name>
    <name type="common">Rice</name>
    <dbReference type="NCBI Taxonomy" id="39947"/>
    <lineage>
        <taxon>Eukaryota</taxon>
        <taxon>Viridiplantae</taxon>
        <taxon>Streptophyta</taxon>
        <taxon>Embryophyta</taxon>
        <taxon>Tracheophyta</taxon>
        <taxon>Spermatophyta</taxon>
        <taxon>Magnoliopsida</taxon>
        <taxon>Liliopsida</taxon>
        <taxon>Poales</taxon>
        <taxon>Poaceae</taxon>
        <taxon>BOP clade</taxon>
        <taxon>Oryzoideae</taxon>
        <taxon>Oryzeae</taxon>
        <taxon>Oryzinae</taxon>
        <taxon>Oryza</taxon>
        <taxon>Oryza sativa</taxon>
    </lineage>
</organism>
<evidence type="ECO:0000313" key="2">
    <source>
        <dbReference type="EMBL" id="BAS83160.1"/>
    </source>
</evidence>
<gene>
    <name evidence="2" type="ordered locus">Os03g0237267</name>
    <name evidence="2" type="ORF">OSNPB_030237267</name>
</gene>
<feature type="region of interest" description="Disordered" evidence="1">
    <location>
        <begin position="1"/>
        <end position="40"/>
    </location>
</feature>
<evidence type="ECO:0000313" key="3">
    <source>
        <dbReference type="Proteomes" id="UP000059680"/>
    </source>
</evidence>
<keyword evidence="3" id="KW-1185">Reference proteome</keyword>
<protein>
    <submittedName>
        <fullName evidence="2">Os03g0237267 protein</fullName>
    </submittedName>
</protein>
<dbReference type="AlphaFoldDB" id="A0A0P0VV67"/>
<reference evidence="2 3" key="2">
    <citation type="journal article" date="2013" name="Plant Cell Physiol.">
        <title>Rice Annotation Project Database (RAP-DB): an integrative and interactive database for rice genomics.</title>
        <authorList>
            <person name="Sakai H."/>
            <person name="Lee S.S."/>
            <person name="Tanaka T."/>
            <person name="Numa H."/>
            <person name="Kim J."/>
            <person name="Kawahara Y."/>
            <person name="Wakimoto H."/>
            <person name="Yang C.C."/>
            <person name="Iwamoto M."/>
            <person name="Abe T."/>
            <person name="Yamada Y."/>
            <person name="Muto A."/>
            <person name="Inokuchi H."/>
            <person name="Ikemura T."/>
            <person name="Matsumoto T."/>
            <person name="Sasaki T."/>
            <person name="Itoh T."/>
        </authorList>
    </citation>
    <scope>NUCLEOTIDE SEQUENCE [LARGE SCALE GENOMIC DNA]</scope>
    <source>
        <strain evidence="3">cv. Nipponbare</strain>
    </source>
</reference>
<reference evidence="3" key="1">
    <citation type="journal article" date="2005" name="Nature">
        <title>The map-based sequence of the rice genome.</title>
        <authorList>
            <consortium name="International rice genome sequencing project (IRGSP)"/>
            <person name="Matsumoto T."/>
            <person name="Wu J."/>
            <person name="Kanamori H."/>
            <person name="Katayose Y."/>
            <person name="Fujisawa M."/>
            <person name="Namiki N."/>
            <person name="Mizuno H."/>
            <person name="Yamamoto K."/>
            <person name="Antonio B.A."/>
            <person name="Baba T."/>
            <person name="Sakata K."/>
            <person name="Nagamura Y."/>
            <person name="Aoki H."/>
            <person name="Arikawa K."/>
            <person name="Arita K."/>
            <person name="Bito T."/>
            <person name="Chiden Y."/>
            <person name="Fujitsuka N."/>
            <person name="Fukunaka R."/>
            <person name="Hamada M."/>
            <person name="Harada C."/>
            <person name="Hayashi A."/>
            <person name="Hijishita S."/>
            <person name="Honda M."/>
            <person name="Hosokawa S."/>
            <person name="Ichikawa Y."/>
            <person name="Idonuma A."/>
            <person name="Iijima M."/>
            <person name="Ikeda M."/>
            <person name="Ikeno M."/>
            <person name="Ito K."/>
            <person name="Ito S."/>
            <person name="Ito T."/>
            <person name="Ito Y."/>
            <person name="Ito Y."/>
            <person name="Iwabuchi A."/>
            <person name="Kamiya K."/>
            <person name="Karasawa W."/>
            <person name="Kurita K."/>
            <person name="Katagiri S."/>
            <person name="Kikuta A."/>
            <person name="Kobayashi H."/>
            <person name="Kobayashi N."/>
            <person name="Machita K."/>
            <person name="Maehara T."/>
            <person name="Masukawa M."/>
            <person name="Mizubayashi T."/>
            <person name="Mukai Y."/>
            <person name="Nagasaki H."/>
            <person name="Nagata Y."/>
            <person name="Naito S."/>
            <person name="Nakashima M."/>
            <person name="Nakama Y."/>
            <person name="Nakamichi Y."/>
            <person name="Nakamura M."/>
            <person name="Meguro A."/>
            <person name="Negishi M."/>
            <person name="Ohta I."/>
            <person name="Ohta T."/>
            <person name="Okamoto M."/>
            <person name="Ono N."/>
            <person name="Saji S."/>
            <person name="Sakaguchi M."/>
            <person name="Sakai K."/>
            <person name="Shibata M."/>
            <person name="Shimokawa T."/>
            <person name="Song J."/>
            <person name="Takazaki Y."/>
            <person name="Terasawa K."/>
            <person name="Tsugane M."/>
            <person name="Tsuji K."/>
            <person name="Ueda S."/>
            <person name="Waki K."/>
            <person name="Yamagata H."/>
            <person name="Yamamoto M."/>
            <person name="Yamamoto S."/>
            <person name="Yamane H."/>
            <person name="Yoshiki S."/>
            <person name="Yoshihara R."/>
            <person name="Yukawa K."/>
            <person name="Zhong H."/>
            <person name="Yano M."/>
            <person name="Yuan Q."/>
            <person name="Ouyang S."/>
            <person name="Liu J."/>
            <person name="Jones K.M."/>
            <person name="Gansberger K."/>
            <person name="Moffat K."/>
            <person name="Hill J."/>
            <person name="Bera J."/>
            <person name="Fadrosh D."/>
            <person name="Jin S."/>
            <person name="Johri S."/>
            <person name="Kim M."/>
            <person name="Overton L."/>
            <person name="Reardon M."/>
            <person name="Tsitrin T."/>
            <person name="Vuong H."/>
            <person name="Weaver B."/>
            <person name="Ciecko A."/>
            <person name="Tallon L."/>
            <person name="Jackson J."/>
            <person name="Pai G."/>
            <person name="Aken S.V."/>
            <person name="Utterback T."/>
            <person name="Reidmuller S."/>
            <person name="Feldblyum T."/>
            <person name="Hsiao J."/>
            <person name="Zismann V."/>
            <person name="Iobst S."/>
            <person name="de Vazeille A.R."/>
            <person name="Buell C.R."/>
            <person name="Ying K."/>
            <person name="Li Y."/>
            <person name="Lu T."/>
            <person name="Huang Y."/>
            <person name="Zhao Q."/>
            <person name="Feng Q."/>
            <person name="Zhang L."/>
            <person name="Zhu J."/>
            <person name="Weng Q."/>
            <person name="Mu J."/>
            <person name="Lu Y."/>
            <person name="Fan D."/>
            <person name="Liu Y."/>
            <person name="Guan J."/>
            <person name="Zhang Y."/>
            <person name="Yu S."/>
            <person name="Liu X."/>
            <person name="Zhang Y."/>
            <person name="Hong G."/>
            <person name="Han B."/>
            <person name="Choisne N."/>
            <person name="Demange N."/>
            <person name="Orjeda G."/>
            <person name="Samain S."/>
            <person name="Cattolico L."/>
            <person name="Pelletier E."/>
            <person name="Couloux A."/>
            <person name="Segurens B."/>
            <person name="Wincker P."/>
            <person name="D'Hont A."/>
            <person name="Scarpelli C."/>
            <person name="Weissenbach J."/>
            <person name="Salanoubat M."/>
            <person name="Quetier F."/>
            <person name="Yu Y."/>
            <person name="Kim H.R."/>
            <person name="Rambo T."/>
            <person name="Currie J."/>
            <person name="Collura K."/>
            <person name="Luo M."/>
            <person name="Yang T."/>
            <person name="Ammiraju J.S.S."/>
            <person name="Engler F."/>
            <person name="Soderlund C."/>
            <person name="Wing R.A."/>
            <person name="Palmer L.E."/>
            <person name="de la Bastide M."/>
            <person name="Spiegel L."/>
            <person name="Nascimento L."/>
            <person name="Zutavern T."/>
            <person name="O'Shaughnessy A."/>
            <person name="Dike S."/>
            <person name="Dedhia N."/>
            <person name="Preston R."/>
            <person name="Balija V."/>
            <person name="McCombie W.R."/>
            <person name="Chow T."/>
            <person name="Chen H."/>
            <person name="Chung M."/>
            <person name="Chen C."/>
            <person name="Shaw J."/>
            <person name="Wu H."/>
            <person name="Hsiao K."/>
            <person name="Chao Y."/>
            <person name="Chu M."/>
            <person name="Cheng C."/>
            <person name="Hour A."/>
            <person name="Lee P."/>
            <person name="Lin S."/>
            <person name="Lin Y."/>
            <person name="Liou J."/>
            <person name="Liu S."/>
            <person name="Hsing Y."/>
            <person name="Raghuvanshi S."/>
            <person name="Mohanty A."/>
            <person name="Bharti A.K."/>
            <person name="Gaur A."/>
            <person name="Gupta V."/>
            <person name="Kumar D."/>
            <person name="Ravi V."/>
            <person name="Vij S."/>
            <person name="Kapur A."/>
            <person name="Khurana P."/>
            <person name="Khurana P."/>
            <person name="Khurana J.P."/>
            <person name="Tyagi A.K."/>
            <person name="Gaikwad K."/>
            <person name="Singh A."/>
            <person name="Dalal V."/>
            <person name="Srivastava S."/>
            <person name="Dixit A."/>
            <person name="Pal A.K."/>
            <person name="Ghazi I.A."/>
            <person name="Yadav M."/>
            <person name="Pandit A."/>
            <person name="Bhargava A."/>
            <person name="Sureshbabu K."/>
            <person name="Batra K."/>
            <person name="Sharma T.R."/>
            <person name="Mohapatra T."/>
            <person name="Singh N.K."/>
            <person name="Messing J."/>
            <person name="Nelson A.B."/>
            <person name="Fuks G."/>
            <person name="Kavchok S."/>
            <person name="Keizer G."/>
            <person name="Linton E."/>
            <person name="Llaca V."/>
            <person name="Song R."/>
            <person name="Tanyolac B."/>
            <person name="Young S."/>
            <person name="Ho-Il K."/>
            <person name="Hahn J.H."/>
            <person name="Sangsakoo G."/>
            <person name="Vanavichit A."/>
            <person name="de Mattos Luiz.A.T."/>
            <person name="Zimmer P.D."/>
            <person name="Malone G."/>
            <person name="Dellagostin O."/>
            <person name="de Oliveira A.C."/>
            <person name="Bevan M."/>
            <person name="Bancroft I."/>
            <person name="Minx P."/>
            <person name="Cordum H."/>
            <person name="Wilson R."/>
            <person name="Cheng Z."/>
            <person name="Jin W."/>
            <person name="Jiang J."/>
            <person name="Leong S.A."/>
            <person name="Iwama H."/>
            <person name="Gojobori T."/>
            <person name="Itoh T."/>
            <person name="Niimura Y."/>
            <person name="Fujii Y."/>
            <person name="Habara T."/>
            <person name="Sakai H."/>
            <person name="Sato Y."/>
            <person name="Wilson G."/>
            <person name="Kumar K."/>
            <person name="McCouch S."/>
            <person name="Juretic N."/>
            <person name="Hoen D."/>
            <person name="Wright S."/>
            <person name="Bruskiewich R."/>
            <person name="Bureau T."/>
            <person name="Miyao A."/>
            <person name="Hirochika H."/>
            <person name="Nishikawa T."/>
            <person name="Kadowaki K."/>
            <person name="Sugiura M."/>
            <person name="Burr B."/>
            <person name="Sasaki T."/>
        </authorList>
    </citation>
    <scope>NUCLEOTIDE SEQUENCE [LARGE SCALE GENOMIC DNA]</scope>
    <source>
        <strain evidence="3">cv. Nipponbare</strain>
    </source>
</reference>
<accession>A0A0P0VV67</accession>
<proteinExistence type="predicted"/>
<dbReference type="EMBL" id="AP014959">
    <property type="protein sequence ID" value="BAS83160.1"/>
    <property type="molecule type" value="Genomic_DNA"/>
</dbReference>